<dbReference type="EMBL" id="VTPC01017794">
    <property type="protein sequence ID" value="KAF2891958.1"/>
    <property type="molecule type" value="Genomic_DNA"/>
</dbReference>
<proteinExistence type="predicted"/>
<dbReference type="Proteomes" id="UP000801492">
    <property type="component" value="Unassembled WGS sequence"/>
</dbReference>
<keyword evidence="2" id="KW-1185">Reference proteome</keyword>
<reference evidence="1" key="1">
    <citation type="submission" date="2019-08" db="EMBL/GenBank/DDBJ databases">
        <title>The genome of the North American firefly Photinus pyralis.</title>
        <authorList>
            <consortium name="Photinus pyralis genome working group"/>
            <person name="Fallon T.R."/>
            <person name="Sander Lower S.E."/>
            <person name="Weng J.-K."/>
        </authorList>
    </citation>
    <scope>NUCLEOTIDE SEQUENCE</scope>
    <source>
        <strain evidence="1">TRF0915ILg1</strain>
        <tissue evidence="1">Whole body</tissue>
    </source>
</reference>
<organism evidence="1 2">
    <name type="scientific">Ignelater luminosus</name>
    <name type="common">Cucubano</name>
    <name type="synonym">Pyrophorus luminosus</name>
    <dbReference type="NCBI Taxonomy" id="2038154"/>
    <lineage>
        <taxon>Eukaryota</taxon>
        <taxon>Metazoa</taxon>
        <taxon>Ecdysozoa</taxon>
        <taxon>Arthropoda</taxon>
        <taxon>Hexapoda</taxon>
        <taxon>Insecta</taxon>
        <taxon>Pterygota</taxon>
        <taxon>Neoptera</taxon>
        <taxon>Endopterygota</taxon>
        <taxon>Coleoptera</taxon>
        <taxon>Polyphaga</taxon>
        <taxon>Elateriformia</taxon>
        <taxon>Elateroidea</taxon>
        <taxon>Elateridae</taxon>
        <taxon>Agrypninae</taxon>
        <taxon>Pyrophorini</taxon>
        <taxon>Ignelater</taxon>
    </lineage>
</organism>
<accession>A0A8K0GB55</accession>
<dbReference type="AlphaFoldDB" id="A0A8K0GB55"/>
<comment type="caution">
    <text evidence="1">The sequence shown here is derived from an EMBL/GenBank/DDBJ whole genome shotgun (WGS) entry which is preliminary data.</text>
</comment>
<feature type="non-terminal residue" evidence="1">
    <location>
        <position position="119"/>
    </location>
</feature>
<sequence length="119" mass="13219">TTDATRKKKNGQTEIFDLLSKIAKTVSTFPNMLLLGLKDVVVSGSISHQNSTNMVSTCQNVLYLPEPTGMFGFSGDTTNRKKTYFWCLSVLHHNDEIEDDSGYLQKVAIIMSEIQEAGK</sequence>
<name>A0A8K0GB55_IGNLU</name>
<evidence type="ECO:0000313" key="1">
    <source>
        <dbReference type="EMBL" id="KAF2891958.1"/>
    </source>
</evidence>
<gene>
    <name evidence="1" type="ORF">ILUMI_14215</name>
</gene>
<protein>
    <submittedName>
        <fullName evidence="1">Uncharacterized protein</fullName>
    </submittedName>
</protein>
<evidence type="ECO:0000313" key="2">
    <source>
        <dbReference type="Proteomes" id="UP000801492"/>
    </source>
</evidence>